<dbReference type="Pfam" id="PF03793">
    <property type="entry name" value="PASTA"/>
    <property type="match status" value="1"/>
</dbReference>
<feature type="domain" description="PASTA" evidence="6">
    <location>
        <begin position="607"/>
        <end position="665"/>
    </location>
</feature>
<dbReference type="InterPro" id="IPR005543">
    <property type="entry name" value="PASTA_dom"/>
</dbReference>
<dbReference type="Pfam" id="PF00905">
    <property type="entry name" value="Transpeptidase"/>
    <property type="match status" value="1"/>
</dbReference>
<evidence type="ECO:0000256" key="5">
    <source>
        <dbReference type="SAM" id="Phobius"/>
    </source>
</evidence>
<dbReference type="Gene3D" id="3.40.710.10">
    <property type="entry name" value="DD-peptidase/beta-lactamase superfamily"/>
    <property type="match status" value="1"/>
</dbReference>
<dbReference type="GO" id="GO:0005886">
    <property type="term" value="C:plasma membrane"/>
    <property type="evidence" value="ECO:0007669"/>
    <property type="project" value="TreeGrafter"/>
</dbReference>
<dbReference type="Pfam" id="PF03717">
    <property type="entry name" value="PBP_dimer"/>
    <property type="match status" value="1"/>
</dbReference>
<dbReference type="SUPFAM" id="SSF54184">
    <property type="entry name" value="Penicillin-binding protein 2x (pbp-2x), c-terminal domain"/>
    <property type="match status" value="1"/>
</dbReference>
<keyword evidence="8" id="KW-1185">Reference proteome</keyword>
<feature type="region of interest" description="Disordered" evidence="4">
    <location>
        <begin position="635"/>
        <end position="654"/>
    </location>
</feature>
<evidence type="ECO:0000256" key="1">
    <source>
        <dbReference type="ARBA" id="ARBA00004370"/>
    </source>
</evidence>
<evidence type="ECO:0000256" key="4">
    <source>
        <dbReference type="SAM" id="MobiDB-lite"/>
    </source>
</evidence>
<dbReference type="RefSeq" id="WP_178372023.1">
    <property type="nucleotide sequence ID" value="NZ_FQVB01000042.1"/>
</dbReference>
<gene>
    <name evidence="7" type="ORF">SAMN02745206_03288</name>
</gene>
<dbReference type="Gene3D" id="3.30.450.330">
    <property type="match status" value="1"/>
</dbReference>
<dbReference type="SUPFAM" id="SSF56519">
    <property type="entry name" value="Penicillin binding protein dimerisation domain"/>
    <property type="match status" value="1"/>
</dbReference>
<dbReference type="Gene3D" id="3.30.10.20">
    <property type="match status" value="1"/>
</dbReference>
<keyword evidence="2" id="KW-0645">Protease</keyword>
<evidence type="ECO:0000256" key="3">
    <source>
        <dbReference type="ARBA" id="ARBA00023136"/>
    </source>
</evidence>
<dbReference type="PANTHER" id="PTHR30627:SF1">
    <property type="entry name" value="PEPTIDOGLYCAN D,D-TRANSPEPTIDASE FTSI"/>
    <property type="match status" value="1"/>
</dbReference>
<dbReference type="SUPFAM" id="SSF56601">
    <property type="entry name" value="beta-lactamase/transpeptidase-like"/>
    <property type="match status" value="1"/>
</dbReference>
<keyword evidence="5" id="KW-0812">Transmembrane</keyword>
<protein>
    <submittedName>
        <fullName evidence="7">Peptidoglycan synthetase FtsI</fullName>
    </submittedName>
</protein>
<dbReference type="InterPro" id="IPR050515">
    <property type="entry name" value="Beta-lactam/transpept"/>
</dbReference>
<dbReference type="Gene3D" id="1.10.150.770">
    <property type="match status" value="1"/>
</dbReference>
<proteinExistence type="predicted"/>
<feature type="region of interest" description="Disordered" evidence="4">
    <location>
        <begin position="588"/>
        <end position="608"/>
    </location>
</feature>
<dbReference type="InterPro" id="IPR001460">
    <property type="entry name" value="PCN-bd_Tpept"/>
</dbReference>
<dbReference type="InterPro" id="IPR012338">
    <property type="entry name" value="Beta-lactam/transpept-like"/>
</dbReference>
<dbReference type="CDD" id="cd06575">
    <property type="entry name" value="PASTA_Pbp2x-like_2"/>
    <property type="match status" value="1"/>
</dbReference>
<dbReference type="PROSITE" id="PS51178">
    <property type="entry name" value="PASTA"/>
    <property type="match status" value="1"/>
</dbReference>
<evidence type="ECO:0000313" key="8">
    <source>
        <dbReference type="Proteomes" id="UP000184076"/>
    </source>
</evidence>
<dbReference type="GO" id="GO:0008658">
    <property type="term" value="F:penicillin binding"/>
    <property type="evidence" value="ECO:0007669"/>
    <property type="project" value="InterPro"/>
</dbReference>
<accession>A0A1M5H5T2</accession>
<name>A0A1M5H5T2_9BACT</name>
<keyword evidence="5" id="KW-1133">Transmembrane helix</keyword>
<dbReference type="GO" id="GO:0004180">
    <property type="term" value="F:carboxypeptidase activity"/>
    <property type="evidence" value="ECO:0007669"/>
    <property type="project" value="UniProtKB-KW"/>
</dbReference>
<comment type="subcellular location">
    <subcellularLocation>
        <location evidence="1">Membrane</location>
    </subcellularLocation>
</comment>
<dbReference type="Gene3D" id="3.90.1310.10">
    <property type="entry name" value="Penicillin-binding protein 2a (Domain 2)"/>
    <property type="match status" value="1"/>
</dbReference>
<keyword evidence="3 5" id="KW-0472">Membrane</keyword>
<sequence length="666" mass="72100">MTSYEDGKRLRTEARFRRCCGALLVIGILVCVGLVCRAGWLQVVQGDKWREIKIGQVQGSFQVPVYRGTIRDGQGRPLALGVQKGSLYADGKLISDPVGTARVLAPVLGESRRELEGKLSAKKRFVWIKRGLSSDQLRRVTEARLPGIGVQMEWGRYYPYGDLAGQVIGFVGVDGKGLEGIEKIYDGLLRQDPRKVIAFRDGGRRRVWFRDASPPVPEERYGLRLHLDAFLQDTCEAALEEAVRKHGARAGEAVLLDARDFRVLAMAHYPSFNPNAYASAQPDQWRNRVVADVFEPGSVLKVFLMAGVLEAGVYGPEQLIFCEEGKMRLASHTIHDVHPHGWLTVRDVLKVSSNIGAVKLVQALGPRRYYDELVQFGFGRKTGVDLPGESGGLLRPYAQWRPVDFAVASFGQGVGVTTLQLATAVAAVANGGVLGSPRVAASVVNAENRLIKALPPGPATRVLSGKTAQYLKEMMEEVVQPGGTGTRAALSDYTSAGKTGTAQVADRSTGRYAPDKVTSVFVGFAPATHPRLAMAVVVHEPKGEGYGGVVAAPVFRHVMEKALPYLGVPPDKEPDDGSNRPRLVRWEEDRDSAGEISAWQAESPPRGEQQVIPDLRGLSLKAAVAVLKSAGLEAAPQGSGRVVHQEPGPGEQARRGAVVAIRLKDL</sequence>
<evidence type="ECO:0000256" key="2">
    <source>
        <dbReference type="ARBA" id="ARBA00022645"/>
    </source>
</evidence>
<dbReference type="SMART" id="SM00740">
    <property type="entry name" value="PASTA"/>
    <property type="match status" value="1"/>
</dbReference>
<dbReference type="InterPro" id="IPR005311">
    <property type="entry name" value="PBP_dimer"/>
</dbReference>
<feature type="transmembrane region" description="Helical" evidence="5">
    <location>
        <begin position="21"/>
        <end position="40"/>
    </location>
</feature>
<keyword evidence="2" id="KW-0378">Hydrolase</keyword>
<dbReference type="STRING" id="1121391.SAMN02745206_03288"/>
<evidence type="ECO:0000313" key="7">
    <source>
        <dbReference type="EMBL" id="SHG11314.1"/>
    </source>
</evidence>
<dbReference type="Proteomes" id="UP000184076">
    <property type="component" value="Unassembled WGS sequence"/>
</dbReference>
<dbReference type="GO" id="GO:0071555">
    <property type="term" value="P:cell wall organization"/>
    <property type="evidence" value="ECO:0007669"/>
    <property type="project" value="TreeGrafter"/>
</dbReference>
<dbReference type="AlphaFoldDB" id="A0A1M5H5T2"/>
<dbReference type="InterPro" id="IPR036138">
    <property type="entry name" value="PBP_dimer_sf"/>
</dbReference>
<dbReference type="PANTHER" id="PTHR30627">
    <property type="entry name" value="PEPTIDOGLYCAN D,D-TRANSPEPTIDASE"/>
    <property type="match status" value="1"/>
</dbReference>
<organism evidence="7 8">
    <name type="scientific">Desulfacinum infernum DSM 9756</name>
    <dbReference type="NCBI Taxonomy" id="1121391"/>
    <lineage>
        <taxon>Bacteria</taxon>
        <taxon>Pseudomonadati</taxon>
        <taxon>Thermodesulfobacteriota</taxon>
        <taxon>Syntrophobacteria</taxon>
        <taxon>Syntrophobacterales</taxon>
        <taxon>Syntrophobacteraceae</taxon>
        <taxon>Desulfacinum</taxon>
    </lineage>
</organism>
<evidence type="ECO:0000259" key="6">
    <source>
        <dbReference type="PROSITE" id="PS51178"/>
    </source>
</evidence>
<dbReference type="EMBL" id="FQVB01000042">
    <property type="protein sequence ID" value="SHG11314.1"/>
    <property type="molecule type" value="Genomic_DNA"/>
</dbReference>
<keyword evidence="2" id="KW-0121">Carboxypeptidase</keyword>
<reference evidence="8" key="1">
    <citation type="submission" date="2016-11" db="EMBL/GenBank/DDBJ databases">
        <authorList>
            <person name="Varghese N."/>
            <person name="Submissions S."/>
        </authorList>
    </citation>
    <scope>NUCLEOTIDE SEQUENCE [LARGE SCALE GENOMIC DNA]</scope>
    <source>
        <strain evidence="8">DSM 9756</strain>
    </source>
</reference>